<accession>A0A8S5TLL0</accession>
<protein>
    <submittedName>
        <fullName evidence="1">Uncharacterized protein</fullName>
    </submittedName>
</protein>
<sequence>MKLNLIPTFQQGGAYAPPYAVYQPLPTLSQQTAPTAAASSSKKDGSSKDLTDKDLLEMLEKLDGLPSDMAVITKQLQNFYVNSSRTGLLGKANTSNIAVRYLNTLNQLKVANFNKKEYDHAYEQVSKNGGINEVAINERGQFVCMNDKGDFKLMTAEELKNSEGYVAMTNSELLARRAQDVSLANKNQLLSVVQNGIGMQVVTKQILDAIGNLGTSEDAREGFVSTRQGRIIQGFEDFEKAVQEATGNVQYDGTVNDLYKYKFLSKNQAQQAAEAMKYIYSTLAPNAKALLKAKSDLTDAGAMKLMQSLIASKLDNTQEFSLSLENDSSKAAAKIKGKTGEKDETDEKSTQLVEMVSSTSGIAQPMLIDRGDGIQMSLMGRQFNLITKAGSTEPIEDTSLSNMLTQSGIRGLVKNMNNITFGDQKVSGETLKNITYNNTGVMRVNLPINPDGSVNLGLLEATQEAERQLEALGRVPNENDYRRIYNGLGIGSLLKANGKPNEAKFGAFLVTEGYTTDALSGLKPSAFVKEYSGDQKAAAELIKQSLTTGTGKDRKRPDIDTFNILNPLDWLGNYDTIYKAAIYIPITNNRQLAARLDGQKLDYDTEAAKMEKKYAYSQEPDVYEKMANFKSVSGDSLTN</sequence>
<name>A0A8S5TLL0_9CAUD</name>
<organism evidence="1">
    <name type="scientific">Podoviridae sp. ctz6O13</name>
    <dbReference type="NCBI Taxonomy" id="2827757"/>
    <lineage>
        <taxon>Viruses</taxon>
        <taxon>Duplodnaviria</taxon>
        <taxon>Heunggongvirae</taxon>
        <taxon>Uroviricota</taxon>
        <taxon>Caudoviricetes</taxon>
    </lineage>
</organism>
<proteinExistence type="predicted"/>
<reference evidence="1" key="1">
    <citation type="journal article" date="2021" name="Proc. Natl. Acad. Sci. U.S.A.">
        <title>A Catalog of Tens of Thousands of Viruses from Human Metagenomes Reveals Hidden Associations with Chronic Diseases.</title>
        <authorList>
            <person name="Tisza M.J."/>
            <person name="Buck C.B."/>
        </authorList>
    </citation>
    <scope>NUCLEOTIDE SEQUENCE</scope>
    <source>
        <strain evidence="1">Ctz6O13</strain>
    </source>
</reference>
<evidence type="ECO:0000313" key="1">
    <source>
        <dbReference type="EMBL" id="DAF63666.1"/>
    </source>
</evidence>
<dbReference type="EMBL" id="BK032843">
    <property type="protein sequence ID" value="DAF63666.1"/>
    <property type="molecule type" value="Genomic_DNA"/>
</dbReference>